<dbReference type="InterPro" id="IPR016272">
    <property type="entry name" value="Lipase_LIPH"/>
</dbReference>
<keyword evidence="5" id="KW-0106">Calcium</keyword>
<evidence type="ECO:0000256" key="2">
    <source>
        <dbReference type="ARBA" id="ARBA00010701"/>
    </source>
</evidence>
<dbReference type="PANTHER" id="PTHR11610">
    <property type="entry name" value="LIPASE"/>
    <property type="match status" value="1"/>
</dbReference>
<name>A0A423TXX4_PENVA</name>
<comment type="subcellular location">
    <subcellularLocation>
        <location evidence="1">Secreted</location>
    </subcellularLocation>
</comment>
<evidence type="ECO:0000256" key="6">
    <source>
        <dbReference type="RuleBase" id="RU004262"/>
    </source>
</evidence>
<evidence type="ECO:0000256" key="5">
    <source>
        <dbReference type="PIRSR" id="PIRSR000865-2"/>
    </source>
</evidence>
<dbReference type="PRINTS" id="PR00821">
    <property type="entry name" value="TAGLIPASE"/>
</dbReference>
<evidence type="ECO:0000259" key="8">
    <source>
        <dbReference type="Pfam" id="PF00151"/>
    </source>
</evidence>
<dbReference type="EMBL" id="QCYY01000994">
    <property type="protein sequence ID" value="ROT81296.1"/>
    <property type="molecule type" value="Genomic_DNA"/>
</dbReference>
<dbReference type="CDD" id="cd00707">
    <property type="entry name" value="Pancreat_lipase_like"/>
    <property type="match status" value="1"/>
</dbReference>
<dbReference type="InterPro" id="IPR029058">
    <property type="entry name" value="AB_hydrolase_fold"/>
</dbReference>
<dbReference type="Pfam" id="PF00151">
    <property type="entry name" value="Lipase"/>
    <property type="match status" value="1"/>
</dbReference>
<evidence type="ECO:0000256" key="1">
    <source>
        <dbReference type="ARBA" id="ARBA00004613"/>
    </source>
</evidence>
<evidence type="ECO:0000313" key="9">
    <source>
        <dbReference type="EMBL" id="ROT81296.1"/>
    </source>
</evidence>
<evidence type="ECO:0000256" key="3">
    <source>
        <dbReference type="ARBA" id="ARBA00022525"/>
    </source>
</evidence>
<proteinExistence type="inferred from homology"/>
<feature type="active site" description="Charge relay system" evidence="4">
    <location>
        <position position="193"/>
    </location>
</feature>
<accession>A0A423TXX4</accession>
<dbReference type="AlphaFoldDB" id="A0A423TXX4"/>
<feature type="binding site" evidence="5">
    <location>
        <position position="209"/>
    </location>
    <ligand>
        <name>Ca(2+)</name>
        <dbReference type="ChEBI" id="CHEBI:29108"/>
    </ligand>
</feature>
<feature type="binding site" evidence="5">
    <location>
        <position position="207"/>
    </location>
    <ligand>
        <name>Ca(2+)</name>
        <dbReference type="ChEBI" id="CHEBI:29108"/>
    </ligand>
</feature>
<gene>
    <name evidence="9" type="ORF">C7M84_025549</name>
</gene>
<feature type="binding site" evidence="5">
    <location>
        <position position="212"/>
    </location>
    <ligand>
        <name>Ca(2+)</name>
        <dbReference type="ChEBI" id="CHEBI:29108"/>
    </ligand>
</feature>
<dbReference type="GO" id="GO:0052689">
    <property type="term" value="F:carboxylic ester hydrolase activity"/>
    <property type="evidence" value="ECO:0007669"/>
    <property type="project" value="InterPro"/>
</dbReference>
<feature type="active site" description="Nucleophile" evidence="4">
    <location>
        <position position="170"/>
    </location>
</feature>
<reference evidence="9 10" key="2">
    <citation type="submission" date="2019-01" db="EMBL/GenBank/DDBJ databases">
        <title>The decoding of complex shrimp genome reveals the adaptation for benthos swimmer, frequently molting mechanism and breeding impact on genome.</title>
        <authorList>
            <person name="Sun Y."/>
            <person name="Gao Y."/>
            <person name="Yu Y."/>
        </authorList>
    </citation>
    <scope>NUCLEOTIDE SEQUENCE [LARGE SCALE GENOMIC DNA]</scope>
    <source>
        <tissue evidence="9">Muscle</tissue>
    </source>
</reference>
<dbReference type="GO" id="GO:0046872">
    <property type="term" value="F:metal ion binding"/>
    <property type="evidence" value="ECO:0007669"/>
    <property type="project" value="UniProtKB-KW"/>
</dbReference>
<organism evidence="9 10">
    <name type="scientific">Penaeus vannamei</name>
    <name type="common">Whiteleg shrimp</name>
    <name type="synonym">Litopenaeus vannamei</name>
    <dbReference type="NCBI Taxonomy" id="6689"/>
    <lineage>
        <taxon>Eukaryota</taxon>
        <taxon>Metazoa</taxon>
        <taxon>Ecdysozoa</taxon>
        <taxon>Arthropoda</taxon>
        <taxon>Crustacea</taxon>
        <taxon>Multicrustacea</taxon>
        <taxon>Malacostraca</taxon>
        <taxon>Eumalacostraca</taxon>
        <taxon>Eucarida</taxon>
        <taxon>Decapoda</taxon>
        <taxon>Dendrobranchiata</taxon>
        <taxon>Penaeoidea</taxon>
        <taxon>Penaeidae</taxon>
        <taxon>Penaeus</taxon>
    </lineage>
</organism>
<dbReference type="InterPro" id="IPR000734">
    <property type="entry name" value="TAG_lipase"/>
</dbReference>
<sequence length="464" mass="51082">MLTRVVVLMCLVAASSAAPQSFYGHRSVPQRSLHENFPSKSFSRPTLDDIEFRLYTRESRNDPDRLITGNLTLLEGSKFKGHLPLVVVTHGFSETADDSEWMNATKNALLDKTDTNVILTQWQELANGLRYDIAARNTFYVGIALADLLEFLENNTEGFNGSRVHLVGFSLGAQVSGVAGHKYPGVARITGLDPAGPLFEDGNPESRLDASDADLVDAIHTNAGYLLTGHFGYNDPVGHLDFYVNGGSSQYGCPPFIWDSIVEIITLSPGDIDACSHGRAHEYFLESILASEPTLGFQCSDYEKFEVGECFDTPRAAMGYNVTRDAKGVFYVDTQGEAPFFSRHVEVNLTIGEGESTYHGELTFHTVLPGRETKEVVMFSGWPSLHPGDLHKTTLTIPSRTTMDEVPFDVVFHKNYLLPLSPNHLNVESIVAVDTYTEQEYCLASKKVLQTGTTYSLKATLGSC</sequence>
<dbReference type="Gene3D" id="3.40.50.1820">
    <property type="entry name" value="alpha/beta hydrolase"/>
    <property type="match status" value="1"/>
</dbReference>
<dbReference type="GO" id="GO:0016298">
    <property type="term" value="F:lipase activity"/>
    <property type="evidence" value="ECO:0007669"/>
    <property type="project" value="InterPro"/>
</dbReference>
<evidence type="ECO:0000256" key="7">
    <source>
        <dbReference type="SAM" id="SignalP"/>
    </source>
</evidence>
<dbReference type="SUPFAM" id="SSF53474">
    <property type="entry name" value="alpha/beta-Hydrolases"/>
    <property type="match status" value="1"/>
</dbReference>
<feature type="chain" id="PRO_5019138335" evidence="7">
    <location>
        <begin position="18"/>
        <end position="464"/>
    </location>
</feature>
<keyword evidence="3" id="KW-0964">Secreted</keyword>
<comment type="similarity">
    <text evidence="2 6">Belongs to the AB hydrolase superfamily. Lipase family.</text>
</comment>
<dbReference type="OrthoDB" id="199913at2759"/>
<reference evidence="9 10" key="1">
    <citation type="submission" date="2018-04" db="EMBL/GenBank/DDBJ databases">
        <authorList>
            <person name="Zhang X."/>
            <person name="Yuan J."/>
            <person name="Li F."/>
            <person name="Xiang J."/>
        </authorList>
    </citation>
    <scope>NUCLEOTIDE SEQUENCE [LARGE SCALE GENOMIC DNA]</scope>
    <source>
        <tissue evidence="9">Muscle</tissue>
    </source>
</reference>
<dbReference type="InterPro" id="IPR033906">
    <property type="entry name" value="Lipase_N"/>
</dbReference>
<keyword evidence="10" id="KW-1185">Reference proteome</keyword>
<feature type="active site" description="Charge relay system" evidence="4">
    <location>
        <position position="277"/>
    </location>
</feature>
<comment type="caution">
    <text evidence="9">The sequence shown here is derived from an EMBL/GenBank/DDBJ whole genome shotgun (WGS) entry which is preliminary data.</text>
</comment>
<keyword evidence="5" id="KW-0479">Metal-binding</keyword>
<dbReference type="Proteomes" id="UP000283509">
    <property type="component" value="Unassembled WGS sequence"/>
</dbReference>
<feature type="domain" description="Lipase" evidence="8">
    <location>
        <begin position="43"/>
        <end position="340"/>
    </location>
</feature>
<evidence type="ECO:0000313" key="10">
    <source>
        <dbReference type="Proteomes" id="UP000283509"/>
    </source>
</evidence>
<keyword evidence="7" id="KW-0732">Signal</keyword>
<dbReference type="InterPro" id="IPR013818">
    <property type="entry name" value="Lipase"/>
</dbReference>
<feature type="signal peptide" evidence="7">
    <location>
        <begin position="1"/>
        <end position="17"/>
    </location>
</feature>
<evidence type="ECO:0000256" key="4">
    <source>
        <dbReference type="PIRSR" id="PIRSR000865-1"/>
    </source>
</evidence>
<dbReference type="GO" id="GO:0005615">
    <property type="term" value="C:extracellular space"/>
    <property type="evidence" value="ECO:0007669"/>
    <property type="project" value="TreeGrafter"/>
</dbReference>
<dbReference type="PIRSF" id="PIRSF000865">
    <property type="entry name" value="Lipoprotein_lipase_LIPH"/>
    <property type="match status" value="1"/>
</dbReference>
<dbReference type="GO" id="GO:0016042">
    <property type="term" value="P:lipid catabolic process"/>
    <property type="evidence" value="ECO:0007669"/>
    <property type="project" value="TreeGrafter"/>
</dbReference>
<protein>
    <submittedName>
        <fullName evidence="9">Pancreatic lipase-related protein 2</fullName>
    </submittedName>
</protein>